<keyword evidence="2 8" id="KW-0819">tRNA processing</keyword>
<protein>
    <recommendedName>
        <fullName evidence="8">Ribonuclease Z</fullName>
        <shortName evidence="8">RNase Z</shortName>
        <ecNumber evidence="8">3.1.26.11</ecNumber>
    </recommendedName>
    <alternativeName>
        <fullName evidence="8">tRNA 3 endonuclease</fullName>
    </alternativeName>
    <alternativeName>
        <fullName evidence="8">tRNase Z</fullName>
    </alternativeName>
</protein>
<evidence type="ECO:0000256" key="2">
    <source>
        <dbReference type="ARBA" id="ARBA00022694"/>
    </source>
</evidence>
<keyword evidence="3 8" id="KW-0540">Nuclease</keyword>
<comment type="caution">
    <text evidence="11">The sequence shown here is derived from an EMBL/GenBank/DDBJ whole genome shotgun (WGS) entry which is preliminary data.</text>
</comment>
<dbReference type="Proteomes" id="UP000028725">
    <property type="component" value="Unassembled WGS sequence"/>
</dbReference>
<dbReference type="SUPFAM" id="SSF56281">
    <property type="entry name" value="Metallo-hydrolase/oxidoreductase"/>
    <property type="match status" value="1"/>
</dbReference>
<organism evidence="11 12">
    <name type="scientific">Hyalangium minutum</name>
    <dbReference type="NCBI Taxonomy" id="394096"/>
    <lineage>
        <taxon>Bacteria</taxon>
        <taxon>Pseudomonadati</taxon>
        <taxon>Myxococcota</taxon>
        <taxon>Myxococcia</taxon>
        <taxon>Myxococcales</taxon>
        <taxon>Cystobacterineae</taxon>
        <taxon>Archangiaceae</taxon>
        <taxon>Hyalangium</taxon>
    </lineage>
</organism>
<dbReference type="Pfam" id="PF12706">
    <property type="entry name" value="Lactamase_B_2"/>
    <property type="match status" value="2"/>
</dbReference>
<dbReference type="InterPro" id="IPR036866">
    <property type="entry name" value="RibonucZ/Hydroxyglut_hydro"/>
</dbReference>
<keyword evidence="12" id="KW-1185">Reference proteome</keyword>
<dbReference type="NCBIfam" id="NF000801">
    <property type="entry name" value="PRK00055.1-3"/>
    <property type="match status" value="1"/>
</dbReference>
<dbReference type="GO" id="GO:0042781">
    <property type="term" value="F:3'-tRNA processing endoribonuclease activity"/>
    <property type="evidence" value="ECO:0007669"/>
    <property type="project" value="UniProtKB-UniRule"/>
</dbReference>
<feature type="binding site" evidence="8">
    <location>
        <position position="223"/>
    </location>
    <ligand>
        <name>Zn(2+)</name>
        <dbReference type="ChEBI" id="CHEBI:29105"/>
        <label>2</label>
        <note>catalytic</note>
    </ligand>
</feature>
<feature type="binding site" evidence="8">
    <location>
        <position position="77"/>
    </location>
    <ligand>
        <name>Zn(2+)</name>
        <dbReference type="ChEBI" id="CHEBI:29105"/>
        <label>1</label>
        <note>catalytic</note>
    </ligand>
</feature>
<evidence type="ECO:0000256" key="6">
    <source>
        <dbReference type="ARBA" id="ARBA00022801"/>
    </source>
</evidence>
<feature type="region of interest" description="Disordered" evidence="9">
    <location>
        <begin position="181"/>
        <end position="202"/>
    </location>
</feature>
<keyword evidence="4 8" id="KW-0479">Metal-binding</keyword>
<dbReference type="GO" id="GO:0042802">
    <property type="term" value="F:identical protein binding"/>
    <property type="evidence" value="ECO:0007669"/>
    <property type="project" value="UniProtKB-ARBA"/>
</dbReference>
<dbReference type="EMBL" id="JMCB01000002">
    <property type="protein sequence ID" value="KFE71062.1"/>
    <property type="molecule type" value="Genomic_DNA"/>
</dbReference>
<comment type="cofactor">
    <cofactor evidence="8">
        <name>Zn(2+)</name>
        <dbReference type="ChEBI" id="CHEBI:29105"/>
    </cofactor>
    <text evidence="8">Binds 2 Zn(2+) ions.</text>
</comment>
<reference evidence="11 12" key="1">
    <citation type="submission" date="2014-04" db="EMBL/GenBank/DDBJ databases">
        <title>Genome assembly of Hyalangium minutum DSM 14724.</title>
        <authorList>
            <person name="Sharma G."/>
            <person name="Subramanian S."/>
        </authorList>
    </citation>
    <scope>NUCLEOTIDE SEQUENCE [LARGE SCALE GENOMIC DNA]</scope>
    <source>
        <strain evidence="11 12">DSM 14724</strain>
    </source>
</reference>
<evidence type="ECO:0000256" key="8">
    <source>
        <dbReference type="HAMAP-Rule" id="MF_01818"/>
    </source>
</evidence>
<feature type="binding site" evidence="8">
    <location>
        <position position="75"/>
    </location>
    <ligand>
        <name>Zn(2+)</name>
        <dbReference type="ChEBI" id="CHEBI:29105"/>
        <label>1</label>
        <note>catalytic</note>
    </ligand>
</feature>
<proteinExistence type="inferred from homology"/>
<evidence type="ECO:0000259" key="10">
    <source>
        <dbReference type="Pfam" id="PF12706"/>
    </source>
</evidence>
<comment type="similarity">
    <text evidence="8">Belongs to the RNase Z family.</text>
</comment>
<comment type="catalytic activity">
    <reaction evidence="8">
        <text>Endonucleolytic cleavage of RNA, removing extra 3' nucleotides from tRNA precursor, generating 3' termini of tRNAs. A 3'-hydroxy group is left at the tRNA terminus and a 5'-phosphoryl group is left at the trailer molecule.</text>
        <dbReference type="EC" id="3.1.26.11"/>
    </reaction>
</comment>
<dbReference type="InterPro" id="IPR013471">
    <property type="entry name" value="RNase_Z/BN"/>
</dbReference>
<keyword evidence="6 8" id="KW-0378">Hydrolase</keyword>
<sequence>MTREDLSFVGSAGMTLLRLTFLGTSAAQPTLHRNLSGLAVKADADLLLFDCGEGSQRQMVRYGTGFTVDAVFFTHFHADHYLGIIGFLRTLGMMGRAQPVRLYGPPTAKRVLHQAVHLGVEQLAFPVEIHELKDGDSVRREGYTVHAVGVDHRINALGYVLAEDDRPGRFHLEKAKALGVPPGPDFGRLQKGESVTLPDGTTVRPEDVLGAPRSGRRLVISGDTRPCASLTRAAKDADLLIHESTFSDDEQERALETRHSTAREAARVAHEAGVRRLILTHLSSRHDTDPSKLLVQAREEFKGPVEVAHDGLTVEVPLRD</sequence>
<evidence type="ECO:0000313" key="11">
    <source>
        <dbReference type="EMBL" id="KFE71062.1"/>
    </source>
</evidence>
<dbReference type="PANTHER" id="PTHR46018">
    <property type="entry name" value="ZINC PHOSPHODIESTERASE ELAC PROTEIN 1"/>
    <property type="match status" value="1"/>
</dbReference>
<dbReference type="AlphaFoldDB" id="A0A085WTP9"/>
<accession>A0A085WTP9</accession>
<feature type="domain" description="Metallo-beta-lactamase" evidence="10">
    <location>
        <begin position="47"/>
        <end position="164"/>
    </location>
</feature>
<feature type="binding site" evidence="8">
    <location>
        <position position="79"/>
    </location>
    <ligand>
        <name>Zn(2+)</name>
        <dbReference type="ChEBI" id="CHEBI:29105"/>
        <label>2</label>
        <note>catalytic</note>
    </ligand>
</feature>
<feature type="binding site" evidence="8">
    <location>
        <position position="80"/>
    </location>
    <ligand>
        <name>Zn(2+)</name>
        <dbReference type="ChEBI" id="CHEBI:29105"/>
        <label>2</label>
        <note>catalytic</note>
    </ligand>
</feature>
<feature type="active site" description="Proton acceptor" evidence="8">
    <location>
        <position position="79"/>
    </location>
</feature>
<dbReference type="HAMAP" id="MF_01818">
    <property type="entry name" value="RNase_Z_BN"/>
    <property type="match status" value="1"/>
</dbReference>
<dbReference type="FunFam" id="3.60.15.10:FF:000002">
    <property type="entry name" value="Ribonuclease Z"/>
    <property type="match status" value="1"/>
</dbReference>
<dbReference type="EC" id="3.1.26.11" evidence="8"/>
<dbReference type="NCBIfam" id="TIGR02651">
    <property type="entry name" value="RNase_Z"/>
    <property type="match status" value="1"/>
</dbReference>
<name>A0A085WTP9_9BACT</name>
<gene>
    <name evidence="8" type="primary">rnz</name>
    <name evidence="11" type="ORF">DB31_3192</name>
</gene>
<dbReference type="PATRIC" id="fig|394096.3.peg.841"/>
<dbReference type="CDD" id="cd07717">
    <property type="entry name" value="RNaseZ_ZiPD-like_MBL-fold"/>
    <property type="match status" value="1"/>
</dbReference>
<dbReference type="InterPro" id="IPR001279">
    <property type="entry name" value="Metallo-B-lactamas"/>
</dbReference>
<evidence type="ECO:0000313" key="12">
    <source>
        <dbReference type="Proteomes" id="UP000028725"/>
    </source>
</evidence>
<feature type="binding site" evidence="8">
    <location>
        <position position="152"/>
    </location>
    <ligand>
        <name>Zn(2+)</name>
        <dbReference type="ChEBI" id="CHEBI:29105"/>
        <label>1</label>
        <note>catalytic</note>
    </ligand>
</feature>
<evidence type="ECO:0000256" key="7">
    <source>
        <dbReference type="ARBA" id="ARBA00022833"/>
    </source>
</evidence>
<evidence type="ECO:0000256" key="5">
    <source>
        <dbReference type="ARBA" id="ARBA00022759"/>
    </source>
</evidence>
<comment type="subunit">
    <text evidence="1 8">Homodimer.</text>
</comment>
<evidence type="ECO:0000256" key="1">
    <source>
        <dbReference type="ARBA" id="ARBA00011738"/>
    </source>
</evidence>
<feature type="binding site" evidence="8">
    <location>
        <position position="223"/>
    </location>
    <ligand>
        <name>Zn(2+)</name>
        <dbReference type="ChEBI" id="CHEBI:29105"/>
        <label>1</label>
        <note>catalytic</note>
    </ligand>
</feature>
<dbReference type="PANTHER" id="PTHR46018:SF2">
    <property type="entry name" value="ZINC PHOSPHODIESTERASE ELAC PROTEIN 1"/>
    <property type="match status" value="1"/>
</dbReference>
<dbReference type="GO" id="GO:0008270">
    <property type="term" value="F:zinc ion binding"/>
    <property type="evidence" value="ECO:0007669"/>
    <property type="project" value="UniProtKB-UniRule"/>
</dbReference>
<evidence type="ECO:0000256" key="3">
    <source>
        <dbReference type="ARBA" id="ARBA00022722"/>
    </source>
</evidence>
<keyword evidence="7 8" id="KW-0862">Zinc</keyword>
<comment type="function">
    <text evidence="8">Zinc phosphodiesterase, which displays some tRNA 3'-processing endonuclease activity. Probably involved in tRNA maturation, by removing a 3'-trailer from precursor tRNA.</text>
</comment>
<evidence type="ECO:0000256" key="4">
    <source>
        <dbReference type="ARBA" id="ARBA00022723"/>
    </source>
</evidence>
<evidence type="ECO:0000256" key="9">
    <source>
        <dbReference type="SAM" id="MobiDB-lite"/>
    </source>
</evidence>
<dbReference type="Gene3D" id="3.60.15.10">
    <property type="entry name" value="Ribonuclease Z/Hydroxyacylglutathione hydrolase-like"/>
    <property type="match status" value="1"/>
</dbReference>
<feature type="domain" description="Metallo-beta-lactamase" evidence="10">
    <location>
        <begin position="213"/>
        <end position="281"/>
    </location>
</feature>
<keyword evidence="5 8" id="KW-0255">Endonuclease</keyword>
<dbReference type="STRING" id="394096.DB31_3192"/>
<feature type="binding site" evidence="8">
    <location>
        <position position="281"/>
    </location>
    <ligand>
        <name>Zn(2+)</name>
        <dbReference type="ChEBI" id="CHEBI:29105"/>
        <label>2</label>
        <note>catalytic</note>
    </ligand>
</feature>